<evidence type="ECO:0000256" key="1">
    <source>
        <dbReference type="ARBA" id="ARBA00004613"/>
    </source>
</evidence>
<dbReference type="Proteomes" id="UP000694850">
    <property type="component" value="Unplaced"/>
</dbReference>
<dbReference type="OrthoDB" id="5987191at2759"/>
<organism evidence="12 13">
    <name type="scientific">Orycteropus afer afer</name>
    <dbReference type="NCBI Taxonomy" id="1230840"/>
    <lineage>
        <taxon>Eukaryota</taxon>
        <taxon>Metazoa</taxon>
        <taxon>Chordata</taxon>
        <taxon>Craniata</taxon>
        <taxon>Vertebrata</taxon>
        <taxon>Euteleostomi</taxon>
        <taxon>Mammalia</taxon>
        <taxon>Eutheria</taxon>
        <taxon>Afrotheria</taxon>
        <taxon>Tubulidentata</taxon>
        <taxon>Orycteropodidae</taxon>
        <taxon>Orycteropus</taxon>
    </lineage>
</organism>
<keyword evidence="6" id="KW-1015">Disulfide bond</keyword>
<evidence type="ECO:0000313" key="13">
    <source>
        <dbReference type="RefSeq" id="XP_007943674.1"/>
    </source>
</evidence>
<dbReference type="InterPro" id="IPR017948">
    <property type="entry name" value="TGFb_CS"/>
</dbReference>
<dbReference type="GO" id="GO:0005615">
    <property type="term" value="C:extracellular space"/>
    <property type="evidence" value="ECO:0007669"/>
    <property type="project" value="TreeGrafter"/>
</dbReference>
<gene>
    <name evidence="13" type="primary">GDF1</name>
</gene>
<dbReference type="GeneID" id="103200896"/>
<protein>
    <submittedName>
        <fullName evidence="13">Embryonic growth/differentiation factor 1</fullName>
    </submittedName>
</protein>
<dbReference type="RefSeq" id="XP_007943674.1">
    <property type="nucleotide sequence ID" value="XM_007945483.1"/>
</dbReference>
<evidence type="ECO:0000256" key="6">
    <source>
        <dbReference type="ARBA" id="ARBA00023157"/>
    </source>
</evidence>
<comment type="subcellular location">
    <subcellularLocation>
        <location evidence="1">Secreted</location>
    </subcellularLocation>
</comment>
<evidence type="ECO:0000256" key="8">
    <source>
        <dbReference type="RuleBase" id="RU000354"/>
    </source>
</evidence>
<dbReference type="SUPFAM" id="SSF57501">
    <property type="entry name" value="Cystine-knot cytokines"/>
    <property type="match status" value="1"/>
</dbReference>
<evidence type="ECO:0000256" key="2">
    <source>
        <dbReference type="ARBA" id="ARBA00006656"/>
    </source>
</evidence>
<feature type="chain" id="PRO_5034011499" evidence="10">
    <location>
        <begin position="30"/>
        <end position="371"/>
    </location>
</feature>
<keyword evidence="5 8" id="KW-0339">Growth factor</keyword>
<dbReference type="CTD" id="2657"/>
<name>A0A8B7A6T1_ORYAF</name>
<dbReference type="PANTHER" id="PTHR11848:SF151">
    <property type="entry name" value="EMBRYONIC GROWTH_DIFFERENTIATION FACTOR 1"/>
    <property type="match status" value="1"/>
</dbReference>
<dbReference type="PRINTS" id="PR00669">
    <property type="entry name" value="INHIBINA"/>
</dbReference>
<evidence type="ECO:0000256" key="5">
    <source>
        <dbReference type="ARBA" id="ARBA00023030"/>
    </source>
</evidence>
<keyword evidence="7" id="KW-0325">Glycoprotein</keyword>
<dbReference type="InterPro" id="IPR015615">
    <property type="entry name" value="TGF-beta-rel"/>
</dbReference>
<proteinExistence type="inferred from homology"/>
<dbReference type="GO" id="GO:0005125">
    <property type="term" value="F:cytokine activity"/>
    <property type="evidence" value="ECO:0007669"/>
    <property type="project" value="TreeGrafter"/>
</dbReference>
<evidence type="ECO:0000313" key="12">
    <source>
        <dbReference type="Proteomes" id="UP000694850"/>
    </source>
</evidence>
<dbReference type="InterPro" id="IPR001839">
    <property type="entry name" value="TGF-b_C"/>
</dbReference>
<reference evidence="13" key="1">
    <citation type="submission" date="2025-08" db="UniProtKB">
        <authorList>
            <consortium name="RefSeq"/>
        </authorList>
    </citation>
    <scope>IDENTIFICATION</scope>
</reference>
<dbReference type="SMART" id="SM00204">
    <property type="entry name" value="TGFB"/>
    <property type="match status" value="1"/>
</dbReference>
<evidence type="ECO:0000256" key="3">
    <source>
        <dbReference type="ARBA" id="ARBA00022525"/>
    </source>
</evidence>
<dbReference type="GO" id="GO:0008083">
    <property type="term" value="F:growth factor activity"/>
    <property type="evidence" value="ECO:0007669"/>
    <property type="project" value="UniProtKB-KW"/>
</dbReference>
<dbReference type="PANTHER" id="PTHR11848">
    <property type="entry name" value="TGF-BETA FAMILY"/>
    <property type="match status" value="1"/>
</dbReference>
<keyword evidence="4 10" id="KW-0732">Signal</keyword>
<dbReference type="FunFam" id="2.10.90.10:FF:000001">
    <property type="entry name" value="Bone morphogenetic protein 4"/>
    <property type="match status" value="1"/>
</dbReference>
<accession>A0A8B7A6T1</accession>
<evidence type="ECO:0000256" key="9">
    <source>
        <dbReference type="SAM" id="MobiDB-lite"/>
    </source>
</evidence>
<evidence type="ECO:0000256" key="4">
    <source>
        <dbReference type="ARBA" id="ARBA00022729"/>
    </source>
</evidence>
<feature type="signal peptide" evidence="10">
    <location>
        <begin position="1"/>
        <end position="29"/>
    </location>
</feature>
<sequence>MPLPRCRPGCRFLLFLPALLLPSPSPAHALPPPGPAATLLQALGLRDAPRVAPTPRPVPPIMWRLFRRGAPQETRATSQRAPPGATPRPCHVEELGVAGNIVRHVRDRGASARTMEPASAAGSCSEWTVVFDLSAVEPTERLSRARLELRFAEEEAEIAGPAGGWELTVALAAEPGSKSGREAPLRLAVPTLRAPVRPELLGAAWALNVSAPRILRLALELRPRGPAACARLAEAALLLVTVDPSLCHPLARPRRAAAPAAGSSPCRARRLYVSFREVGWHHWIIAPRGFMANYCQGPCALPTALGAAGTPALNHAALRALMYSAAPGAQGGLPCCVPARLSPISVLFFDNSDNVVLRHYEDMVVDECGCR</sequence>
<dbReference type="AlphaFoldDB" id="A0A8B7A6T1"/>
<dbReference type="Pfam" id="PF00019">
    <property type="entry name" value="TGF_beta"/>
    <property type="match status" value="1"/>
</dbReference>
<feature type="region of interest" description="Disordered" evidence="9">
    <location>
        <begin position="70"/>
        <end position="89"/>
    </location>
</feature>
<evidence type="ECO:0000256" key="10">
    <source>
        <dbReference type="SAM" id="SignalP"/>
    </source>
</evidence>
<evidence type="ECO:0000256" key="7">
    <source>
        <dbReference type="ARBA" id="ARBA00023180"/>
    </source>
</evidence>
<keyword evidence="12" id="KW-1185">Reference proteome</keyword>
<feature type="domain" description="TGF-beta family profile" evidence="11">
    <location>
        <begin position="252"/>
        <end position="371"/>
    </location>
</feature>
<dbReference type="PROSITE" id="PS51362">
    <property type="entry name" value="TGF_BETA_2"/>
    <property type="match status" value="1"/>
</dbReference>
<dbReference type="Gene3D" id="2.10.90.10">
    <property type="entry name" value="Cystine-knot cytokines"/>
    <property type="match status" value="1"/>
</dbReference>
<dbReference type="PROSITE" id="PS00250">
    <property type="entry name" value="TGF_BETA_1"/>
    <property type="match status" value="1"/>
</dbReference>
<keyword evidence="3" id="KW-0964">Secreted</keyword>
<comment type="similarity">
    <text evidence="2 8">Belongs to the TGF-beta family.</text>
</comment>
<evidence type="ECO:0000259" key="11">
    <source>
        <dbReference type="PROSITE" id="PS51362"/>
    </source>
</evidence>
<dbReference type="InterPro" id="IPR029034">
    <property type="entry name" value="Cystine-knot_cytokine"/>
</dbReference>